<comment type="similarity">
    <text evidence="2 10">Belongs to the TGF-beta family.</text>
</comment>
<dbReference type="PANTHER" id="PTHR11848">
    <property type="entry name" value="TGF-BETA FAMILY"/>
    <property type="match status" value="1"/>
</dbReference>
<dbReference type="CDD" id="cd13759">
    <property type="entry name" value="TGF_beta_NODAL"/>
    <property type="match status" value="1"/>
</dbReference>
<dbReference type="Gene3D" id="2.10.90.10">
    <property type="entry name" value="Cystine-knot cytokines"/>
    <property type="match status" value="1"/>
</dbReference>
<dbReference type="GO" id="GO:0005615">
    <property type="term" value="C:extracellular space"/>
    <property type="evidence" value="ECO:0007669"/>
    <property type="project" value="TreeGrafter"/>
</dbReference>
<comment type="subcellular location">
    <subcellularLocation>
        <location evidence="1">Secreted</location>
    </subcellularLocation>
</comment>
<dbReference type="Pfam" id="PF00019">
    <property type="entry name" value="TGF_beta"/>
    <property type="match status" value="1"/>
</dbReference>
<evidence type="ECO:0000259" key="11">
    <source>
        <dbReference type="PROSITE" id="PS51362"/>
    </source>
</evidence>
<dbReference type="InterPro" id="IPR015615">
    <property type="entry name" value="TGF-beta-rel"/>
</dbReference>
<dbReference type="InterPro" id="IPR001111">
    <property type="entry name" value="TGF-b_propeptide"/>
</dbReference>
<dbReference type="GO" id="GO:0009888">
    <property type="term" value="P:tissue development"/>
    <property type="evidence" value="ECO:0007669"/>
    <property type="project" value="UniProtKB-ARBA"/>
</dbReference>
<keyword evidence="9" id="KW-0325">Glycoprotein</keyword>
<evidence type="ECO:0000313" key="13">
    <source>
        <dbReference type="Proteomes" id="UP001230051"/>
    </source>
</evidence>
<evidence type="ECO:0000256" key="5">
    <source>
        <dbReference type="ARBA" id="ARBA00022685"/>
    </source>
</evidence>
<keyword evidence="6" id="KW-0732">Signal</keyword>
<keyword evidence="4" id="KW-0964">Secreted</keyword>
<name>A0AAD8CM45_ACIOX</name>
<evidence type="ECO:0000256" key="3">
    <source>
        <dbReference type="ARBA" id="ARBA00022473"/>
    </source>
</evidence>
<dbReference type="PROSITE" id="PS00250">
    <property type="entry name" value="TGF_BETA_1"/>
    <property type="match status" value="1"/>
</dbReference>
<evidence type="ECO:0000256" key="8">
    <source>
        <dbReference type="ARBA" id="ARBA00023157"/>
    </source>
</evidence>
<keyword evidence="7 10" id="KW-0339">Growth factor</keyword>
<sequence length="420" mass="46387">MEPRAALLGLSRGLSGNNGAASSSGPGAGLQTSMVSGLGYKHAYHSLRYPLYMMQLYRSFKTGDGSRATAAATASSIEENPVLHEADSVLSLIAKSCHQVGDKWTVTFDMSSISANEDVQLSELRVRIPHFSASGKVSVEIYHSHDHKCAGEENRTCQDRLFLGSFSASPTDTDSAWKVFNVTAMLKYWLHQGASFPNGAQAPVRGESHLGEPDQVDAAAPEHRYRLRHQGSRGKVHHNTADRVMMVVFSKQNESSIAAGAPTLIRAVEHSKYVVMDKGVVGDGGRRHKRNRKDRERVKLAGSIGDGVASPAEGNLKPLCRKVDMWVDFEQIGWNDWIVYPKRYNAFRCEGDCPSPVDESFQPTNHAYMQSLLKLYQPSRVPCPSCVPTKLIPQSMLYYENGEVVLRHHEDMIVEECGCH</sequence>
<proteinExistence type="inferred from homology"/>
<accession>A0AAD8CM45</accession>
<dbReference type="FunFam" id="2.10.90.10:FF:000026">
    <property type="entry name" value="Nodal homolog 3-A"/>
    <property type="match status" value="1"/>
</dbReference>
<keyword evidence="13" id="KW-1185">Reference proteome</keyword>
<reference evidence="12" key="1">
    <citation type="submission" date="2022-02" db="EMBL/GenBank/DDBJ databases">
        <title>Atlantic sturgeon de novo genome assembly.</title>
        <authorList>
            <person name="Stock M."/>
            <person name="Klopp C."/>
            <person name="Guiguen Y."/>
            <person name="Cabau C."/>
            <person name="Parinello H."/>
            <person name="Santidrian Yebra-Pimentel E."/>
            <person name="Kuhl H."/>
            <person name="Dirks R.P."/>
            <person name="Guessner J."/>
            <person name="Wuertz S."/>
            <person name="Du K."/>
            <person name="Schartl M."/>
        </authorList>
    </citation>
    <scope>NUCLEOTIDE SEQUENCE</scope>
    <source>
        <strain evidence="12">STURGEONOMICS-FGT-2020</strain>
        <tissue evidence="12">Whole blood</tissue>
    </source>
</reference>
<dbReference type="SUPFAM" id="SSF57501">
    <property type="entry name" value="Cystine-knot cytokines"/>
    <property type="match status" value="1"/>
</dbReference>
<keyword evidence="8" id="KW-1015">Disulfide bond</keyword>
<evidence type="ECO:0000256" key="10">
    <source>
        <dbReference type="RuleBase" id="RU000354"/>
    </source>
</evidence>
<dbReference type="Proteomes" id="UP001230051">
    <property type="component" value="Unassembled WGS sequence"/>
</dbReference>
<evidence type="ECO:0000256" key="1">
    <source>
        <dbReference type="ARBA" id="ARBA00004613"/>
    </source>
</evidence>
<protein>
    <recommendedName>
        <fullName evidence="11">TGF-beta family profile domain-containing protein</fullName>
    </recommendedName>
</protein>
<evidence type="ECO:0000256" key="9">
    <source>
        <dbReference type="ARBA" id="ARBA00023180"/>
    </source>
</evidence>
<organism evidence="12 13">
    <name type="scientific">Acipenser oxyrinchus oxyrinchus</name>
    <dbReference type="NCBI Taxonomy" id="40147"/>
    <lineage>
        <taxon>Eukaryota</taxon>
        <taxon>Metazoa</taxon>
        <taxon>Chordata</taxon>
        <taxon>Craniata</taxon>
        <taxon>Vertebrata</taxon>
        <taxon>Euteleostomi</taxon>
        <taxon>Actinopterygii</taxon>
        <taxon>Chondrostei</taxon>
        <taxon>Acipenseriformes</taxon>
        <taxon>Acipenseridae</taxon>
        <taxon>Acipenser</taxon>
    </lineage>
</organism>
<evidence type="ECO:0000256" key="7">
    <source>
        <dbReference type="ARBA" id="ARBA00023030"/>
    </source>
</evidence>
<dbReference type="PANTHER" id="PTHR11848:SF159">
    <property type="entry name" value="NODAL HOMOLOG"/>
    <property type="match status" value="1"/>
</dbReference>
<dbReference type="PROSITE" id="PS51362">
    <property type="entry name" value="TGF_BETA_2"/>
    <property type="match status" value="1"/>
</dbReference>
<dbReference type="Pfam" id="PF00688">
    <property type="entry name" value="TGFb_propeptide"/>
    <property type="match status" value="1"/>
</dbReference>
<evidence type="ECO:0000256" key="6">
    <source>
        <dbReference type="ARBA" id="ARBA00022729"/>
    </source>
</evidence>
<keyword evidence="5" id="KW-0165">Cleavage on pair of basic residues</keyword>
<dbReference type="GO" id="GO:0005125">
    <property type="term" value="F:cytokine activity"/>
    <property type="evidence" value="ECO:0007669"/>
    <property type="project" value="TreeGrafter"/>
</dbReference>
<gene>
    <name evidence="12" type="ORF">AOXY_G28900</name>
</gene>
<evidence type="ECO:0000313" key="12">
    <source>
        <dbReference type="EMBL" id="KAK1154122.1"/>
    </source>
</evidence>
<comment type="caution">
    <text evidence="12">The sequence shown here is derived from an EMBL/GenBank/DDBJ whole genome shotgun (WGS) entry which is preliminary data.</text>
</comment>
<dbReference type="InterPro" id="IPR001839">
    <property type="entry name" value="TGF-b_C"/>
</dbReference>
<dbReference type="SMART" id="SM00204">
    <property type="entry name" value="TGFB"/>
    <property type="match status" value="1"/>
</dbReference>
<keyword evidence="3" id="KW-0217">Developmental protein</keyword>
<dbReference type="EMBL" id="JAGXEW010000037">
    <property type="protein sequence ID" value="KAK1154122.1"/>
    <property type="molecule type" value="Genomic_DNA"/>
</dbReference>
<dbReference type="Gene3D" id="2.60.120.970">
    <property type="match status" value="1"/>
</dbReference>
<evidence type="ECO:0000256" key="4">
    <source>
        <dbReference type="ARBA" id="ARBA00022525"/>
    </source>
</evidence>
<feature type="domain" description="TGF-beta family profile" evidence="11">
    <location>
        <begin position="287"/>
        <end position="420"/>
    </location>
</feature>
<dbReference type="InterPro" id="IPR017948">
    <property type="entry name" value="TGFb_CS"/>
</dbReference>
<dbReference type="GO" id="GO:0008083">
    <property type="term" value="F:growth factor activity"/>
    <property type="evidence" value="ECO:0007669"/>
    <property type="project" value="UniProtKB-KW"/>
</dbReference>
<dbReference type="GO" id="GO:0007369">
    <property type="term" value="P:gastrulation"/>
    <property type="evidence" value="ECO:0007669"/>
    <property type="project" value="UniProtKB-ARBA"/>
</dbReference>
<evidence type="ECO:0000256" key="2">
    <source>
        <dbReference type="ARBA" id="ARBA00006656"/>
    </source>
</evidence>
<dbReference type="AlphaFoldDB" id="A0AAD8CM45"/>
<dbReference type="InterPro" id="IPR029034">
    <property type="entry name" value="Cystine-knot_cytokine"/>
</dbReference>